<gene>
    <name evidence="1" type="ORF">PMEA_00022031</name>
</gene>
<accession>A0AAU9VSW7</accession>
<proteinExistence type="predicted"/>
<dbReference type="Proteomes" id="UP001159428">
    <property type="component" value="Unassembled WGS sequence"/>
</dbReference>
<dbReference type="Gene3D" id="2.130.10.10">
    <property type="entry name" value="YVTN repeat-like/Quinoprotein amine dehydrogenase"/>
    <property type="match status" value="1"/>
</dbReference>
<comment type="caution">
    <text evidence="1">The sequence shown here is derived from an EMBL/GenBank/DDBJ whole genome shotgun (WGS) entry which is preliminary data.</text>
</comment>
<evidence type="ECO:0000313" key="2">
    <source>
        <dbReference type="Proteomes" id="UP001159428"/>
    </source>
</evidence>
<keyword evidence="2" id="KW-1185">Reference proteome</keyword>
<protein>
    <submittedName>
        <fullName evidence="1">Uncharacterized protein</fullName>
    </submittedName>
</protein>
<evidence type="ECO:0000313" key="1">
    <source>
        <dbReference type="EMBL" id="CAH3037402.1"/>
    </source>
</evidence>
<dbReference type="EMBL" id="CALNXJ010000004">
    <property type="protein sequence ID" value="CAH3037402.1"/>
    <property type="molecule type" value="Genomic_DNA"/>
</dbReference>
<dbReference type="InterPro" id="IPR015943">
    <property type="entry name" value="WD40/YVTN_repeat-like_dom_sf"/>
</dbReference>
<dbReference type="AlphaFoldDB" id="A0AAU9VSW7"/>
<reference evidence="1 2" key="1">
    <citation type="submission" date="2022-05" db="EMBL/GenBank/DDBJ databases">
        <authorList>
            <consortium name="Genoscope - CEA"/>
            <person name="William W."/>
        </authorList>
    </citation>
    <scope>NUCLEOTIDE SEQUENCE [LARGE SCALE GENOMIC DNA]</scope>
</reference>
<sequence>MADSEDEEVPPQRDVKDFSFKQMRKMRMFDSPINLPTARSSLLAVSTKYGLTFISCPTVKKTETI</sequence>
<organism evidence="1 2">
    <name type="scientific">Pocillopora meandrina</name>
    <dbReference type="NCBI Taxonomy" id="46732"/>
    <lineage>
        <taxon>Eukaryota</taxon>
        <taxon>Metazoa</taxon>
        <taxon>Cnidaria</taxon>
        <taxon>Anthozoa</taxon>
        <taxon>Hexacorallia</taxon>
        <taxon>Scleractinia</taxon>
        <taxon>Astrocoeniina</taxon>
        <taxon>Pocilloporidae</taxon>
        <taxon>Pocillopora</taxon>
    </lineage>
</organism>
<name>A0AAU9VSW7_9CNID</name>